<dbReference type="GO" id="GO:0071540">
    <property type="term" value="C:eukaryotic translation initiation factor 3 complex, eIF3e"/>
    <property type="evidence" value="ECO:0007669"/>
    <property type="project" value="EnsemblFungi"/>
</dbReference>
<dbReference type="SUPFAM" id="SSF50978">
    <property type="entry name" value="WD40 repeat-like"/>
    <property type="match status" value="1"/>
</dbReference>
<gene>
    <name evidence="7" type="primary">TIF34</name>
    <name evidence="9" type="ORF">NADFUDRAFT_81357</name>
</gene>
<feature type="repeat" description="WD" evidence="8">
    <location>
        <begin position="6"/>
        <end position="47"/>
    </location>
</feature>
<keyword evidence="3 8" id="KW-0853">WD repeat</keyword>
<dbReference type="InterPro" id="IPR027525">
    <property type="entry name" value="eIF3i"/>
</dbReference>
<comment type="similarity">
    <text evidence="7">Belongs to the eIF-3 subunit I family.</text>
</comment>
<reference evidence="9 10" key="1">
    <citation type="journal article" date="2016" name="Proc. Natl. Acad. Sci. U.S.A.">
        <title>Comparative genomics of biotechnologically important yeasts.</title>
        <authorList>
            <person name="Riley R."/>
            <person name="Haridas S."/>
            <person name="Wolfe K.H."/>
            <person name="Lopes M.R."/>
            <person name="Hittinger C.T."/>
            <person name="Goeker M."/>
            <person name="Salamov A.A."/>
            <person name="Wisecaver J.H."/>
            <person name="Long T.M."/>
            <person name="Calvey C.H."/>
            <person name="Aerts A.L."/>
            <person name="Barry K.W."/>
            <person name="Choi C."/>
            <person name="Clum A."/>
            <person name="Coughlan A.Y."/>
            <person name="Deshpande S."/>
            <person name="Douglass A.P."/>
            <person name="Hanson S.J."/>
            <person name="Klenk H.-P."/>
            <person name="LaButti K.M."/>
            <person name="Lapidus A."/>
            <person name="Lindquist E.A."/>
            <person name="Lipzen A.M."/>
            <person name="Meier-Kolthoff J.P."/>
            <person name="Ohm R.A."/>
            <person name="Otillar R.P."/>
            <person name="Pangilinan J.L."/>
            <person name="Peng Y."/>
            <person name="Rokas A."/>
            <person name="Rosa C.A."/>
            <person name="Scheuner C."/>
            <person name="Sibirny A.A."/>
            <person name="Slot J.C."/>
            <person name="Stielow J.B."/>
            <person name="Sun H."/>
            <person name="Kurtzman C.P."/>
            <person name="Blackwell M."/>
            <person name="Grigoriev I.V."/>
            <person name="Jeffries T.W."/>
        </authorList>
    </citation>
    <scope>NUCLEOTIDE SEQUENCE [LARGE SCALE GENOMIC DNA]</scope>
    <source>
        <strain evidence="9 10">DSM 6958</strain>
    </source>
</reference>
<dbReference type="InterPro" id="IPR015943">
    <property type="entry name" value="WD40/YVTN_repeat-like_dom_sf"/>
</dbReference>
<sequence length="337" mass="37472">MRPIILKGHERPLTQLKYNREGDLIFSTARDQTASVWYAHNGERLGTLHGHNGAIFTVDSDPTSKVVVTGAADNTIKLWEIQTGKNVYTWTTLTTTKRIEFSPDGKKFLAVNEKMMGHNGAINIYEVNIENPTEQNPSPILTISIPEGMTKFTFAAWTHGAQYIIVGHADGFVSKFDGTTGEHITSVRIHESGLAITDLQTNLEKTYAVTSSKDKSAKLFDVDNLNVMKTYVSDTPLNTASITSVKDYIIVGGGQEARDVTTTSAREGKFEARFYHKIFEDEIGRVKGHFGPLNCIVVHPKGTAFASGGEDGYIRLHHFEKQYFDFQYDVERFAANA</sequence>
<keyword evidence="5 7" id="KW-0648">Protein biosynthesis</keyword>
<evidence type="ECO:0000256" key="5">
    <source>
        <dbReference type="ARBA" id="ARBA00022917"/>
    </source>
</evidence>
<evidence type="ECO:0000256" key="2">
    <source>
        <dbReference type="ARBA" id="ARBA00022540"/>
    </source>
</evidence>
<dbReference type="SMART" id="SM00320">
    <property type="entry name" value="WD40"/>
    <property type="match status" value="5"/>
</dbReference>
<dbReference type="PROSITE" id="PS00678">
    <property type="entry name" value="WD_REPEATS_1"/>
    <property type="match status" value="1"/>
</dbReference>
<dbReference type="OrthoDB" id="24966at2759"/>
<dbReference type="GO" id="GO:0071541">
    <property type="term" value="C:eukaryotic translation initiation factor 3 complex, eIF3m"/>
    <property type="evidence" value="ECO:0007669"/>
    <property type="project" value="EnsemblFungi"/>
</dbReference>
<dbReference type="GO" id="GO:0016282">
    <property type="term" value="C:eukaryotic 43S preinitiation complex"/>
    <property type="evidence" value="ECO:0007669"/>
    <property type="project" value="UniProtKB-UniRule"/>
</dbReference>
<keyword evidence="1 7" id="KW-0963">Cytoplasm</keyword>
<accession>A0A1E3PSF9</accession>
<comment type="similarity">
    <text evidence="6">Belongs to the WD repeat STRAP family.</text>
</comment>
<comment type="subunit">
    <text evidence="7">Component of the eukaryotic translation initiation factor 3 (eIF-3) complex.</text>
</comment>
<dbReference type="GO" id="GO:0033290">
    <property type="term" value="C:eukaryotic 48S preinitiation complex"/>
    <property type="evidence" value="ECO:0007669"/>
    <property type="project" value="UniProtKB-UniRule"/>
</dbReference>
<keyword evidence="2 7" id="KW-0396">Initiation factor</keyword>
<comment type="subcellular location">
    <subcellularLocation>
        <location evidence="7">Cytoplasm</location>
    </subcellularLocation>
</comment>
<dbReference type="STRING" id="857566.A0A1E3PSF9"/>
<dbReference type="HAMAP" id="MF_03008">
    <property type="entry name" value="eIF3i"/>
    <property type="match status" value="1"/>
</dbReference>
<dbReference type="EMBL" id="KV454406">
    <property type="protein sequence ID" value="ODQ68375.1"/>
    <property type="molecule type" value="Genomic_DNA"/>
</dbReference>
<dbReference type="Proteomes" id="UP000095009">
    <property type="component" value="Unassembled WGS sequence"/>
</dbReference>
<evidence type="ECO:0000313" key="9">
    <source>
        <dbReference type="EMBL" id="ODQ68375.1"/>
    </source>
</evidence>
<dbReference type="AlphaFoldDB" id="A0A1E3PSF9"/>
<dbReference type="GO" id="GO:0003723">
    <property type="term" value="F:RNA binding"/>
    <property type="evidence" value="ECO:0007669"/>
    <property type="project" value="TreeGrafter"/>
</dbReference>
<proteinExistence type="inferred from homology"/>
<evidence type="ECO:0000256" key="4">
    <source>
        <dbReference type="ARBA" id="ARBA00022737"/>
    </source>
</evidence>
<dbReference type="InterPro" id="IPR019775">
    <property type="entry name" value="WD40_repeat_CS"/>
</dbReference>
<dbReference type="PROSITE" id="PS50082">
    <property type="entry name" value="WD_REPEATS_2"/>
    <property type="match status" value="3"/>
</dbReference>
<comment type="function">
    <text evidence="7">Component of the eukaryotic translation initiation factor 3 (eIF-3) complex, which is involved in protein synthesis of a specialized repertoire of mRNAs and, together with other initiation factors, stimulates binding of mRNA and methionyl-tRNAi to the 40S ribosome. The eIF-3 complex specifically targets and initiates translation of a subset of mRNAs involved in cell proliferation.</text>
</comment>
<protein>
    <recommendedName>
        <fullName evidence="7">Eukaryotic translation initiation factor 3 subunit I</fullName>
        <shortName evidence="7">eIF3i</shortName>
    </recommendedName>
    <alternativeName>
        <fullName evidence="7">Eukaryotic translation initiation factor 3 39 kDa subunit homolog</fullName>
        <shortName evidence="7">eIF-3 39 kDa subunit homolog</shortName>
    </alternativeName>
</protein>
<dbReference type="Pfam" id="PF24805">
    <property type="entry name" value="EIF3I"/>
    <property type="match status" value="1"/>
</dbReference>
<dbReference type="InterPro" id="IPR036322">
    <property type="entry name" value="WD40_repeat_dom_sf"/>
</dbReference>
<organism evidence="9 10">
    <name type="scientific">Nadsonia fulvescens var. elongata DSM 6958</name>
    <dbReference type="NCBI Taxonomy" id="857566"/>
    <lineage>
        <taxon>Eukaryota</taxon>
        <taxon>Fungi</taxon>
        <taxon>Dikarya</taxon>
        <taxon>Ascomycota</taxon>
        <taxon>Saccharomycotina</taxon>
        <taxon>Dipodascomycetes</taxon>
        <taxon>Dipodascales</taxon>
        <taxon>Dipodascales incertae sedis</taxon>
        <taxon>Nadsonia</taxon>
    </lineage>
</organism>
<evidence type="ECO:0000256" key="6">
    <source>
        <dbReference type="ARBA" id="ARBA00038394"/>
    </source>
</evidence>
<dbReference type="PANTHER" id="PTHR19877">
    <property type="entry name" value="EUKARYOTIC TRANSLATION INITIATION FACTOR 3 SUBUNIT I"/>
    <property type="match status" value="1"/>
</dbReference>
<dbReference type="GO" id="GO:0001732">
    <property type="term" value="P:formation of cytoplasmic translation initiation complex"/>
    <property type="evidence" value="ECO:0007669"/>
    <property type="project" value="UniProtKB-UniRule"/>
</dbReference>
<evidence type="ECO:0000256" key="1">
    <source>
        <dbReference type="ARBA" id="ARBA00022490"/>
    </source>
</evidence>
<keyword evidence="10" id="KW-1185">Reference proteome</keyword>
<feature type="repeat" description="WD" evidence="8">
    <location>
        <begin position="286"/>
        <end position="316"/>
    </location>
</feature>
<dbReference type="InterPro" id="IPR001680">
    <property type="entry name" value="WD40_rpt"/>
</dbReference>
<keyword evidence="4" id="KW-0677">Repeat</keyword>
<evidence type="ECO:0000256" key="3">
    <source>
        <dbReference type="ARBA" id="ARBA00022574"/>
    </source>
</evidence>
<dbReference type="Gene3D" id="2.130.10.10">
    <property type="entry name" value="YVTN repeat-like/Quinoprotein amine dehydrogenase"/>
    <property type="match status" value="1"/>
</dbReference>
<name>A0A1E3PSF9_9ASCO</name>
<dbReference type="PANTHER" id="PTHR19877:SF1">
    <property type="entry name" value="EUKARYOTIC TRANSLATION INITIATION FACTOR 3 SUBUNIT I"/>
    <property type="match status" value="1"/>
</dbReference>
<feature type="repeat" description="WD" evidence="8">
    <location>
        <begin position="48"/>
        <end position="89"/>
    </location>
</feature>
<evidence type="ECO:0000313" key="10">
    <source>
        <dbReference type="Proteomes" id="UP000095009"/>
    </source>
</evidence>
<dbReference type="PROSITE" id="PS50294">
    <property type="entry name" value="WD_REPEATS_REGION"/>
    <property type="match status" value="2"/>
</dbReference>
<dbReference type="GO" id="GO:0034399">
    <property type="term" value="C:nuclear periphery"/>
    <property type="evidence" value="ECO:0007669"/>
    <property type="project" value="EnsemblFungi"/>
</dbReference>
<evidence type="ECO:0000256" key="7">
    <source>
        <dbReference type="HAMAP-Rule" id="MF_03008"/>
    </source>
</evidence>
<dbReference type="GO" id="GO:0003743">
    <property type="term" value="F:translation initiation factor activity"/>
    <property type="evidence" value="ECO:0007669"/>
    <property type="project" value="UniProtKB-UniRule"/>
</dbReference>
<evidence type="ECO:0000256" key="8">
    <source>
        <dbReference type="PROSITE-ProRule" id="PRU00221"/>
    </source>
</evidence>